<keyword evidence="5" id="KW-1185">Reference proteome</keyword>
<dbReference type="InterPro" id="IPR038765">
    <property type="entry name" value="Papain-like_cys_pep_sf"/>
</dbReference>
<dbReference type="AlphaFoldDB" id="A0AA89C483"/>
<dbReference type="Pfam" id="PF00443">
    <property type="entry name" value="UCH"/>
    <property type="match status" value="1"/>
</dbReference>
<dbReference type="PROSITE" id="PS50235">
    <property type="entry name" value="USP_3"/>
    <property type="match status" value="1"/>
</dbReference>
<accession>A0AA89C483</accession>
<feature type="domain" description="USP" evidence="3">
    <location>
        <begin position="39"/>
        <end position="486"/>
    </location>
</feature>
<comment type="caution">
    <text evidence="4">The sequence shown here is derived from an EMBL/GenBank/DDBJ whole genome shotgun (WGS) entry which is preliminary data.</text>
</comment>
<dbReference type="InterPro" id="IPR018200">
    <property type="entry name" value="USP_CS"/>
</dbReference>
<dbReference type="EMBL" id="VSWD01000004">
    <property type="protein sequence ID" value="KAK3105338.1"/>
    <property type="molecule type" value="Genomic_DNA"/>
</dbReference>
<dbReference type="InterPro" id="IPR050164">
    <property type="entry name" value="Peptidase_C19"/>
</dbReference>
<sequence>MLGSLFVEEDEVDIKNLGFPSRKLDVKSPPLPRSQCRLSGISNQGATCYLNSLLQTLLLTPEFRENLFLLSEHELGRLADKDKEDAKVRVIPLELQRLFVQLLLGDRQSVLTTDLTNSFGWTNNEELQQHDVQELNRILFSAIEESLVGTSGSDLIQTLYHGKIVNQIICDVCGKVSEREEDFLDLCVTVAGSESLESGLADSYCQMEVMNGQNQYRCGQCNKLVDARKGAKLRCLPEILTISLLRFSFDYIKLERYKETGKYMFPMRLNMAKYCEKDSTEEQWYDLFSIVIHRGGAHGGHYYAYIRDVDAIGQWTHPDEETLEVPADPSTGEVDFIQCDSPIELIQAVLANKPNQTLSLDKLGGEINSQTGVSWSKRFKRQYGPLNKFLAKYDDKFVLDTSSKQVSLRRYNTPRDGSGEPTSLDKSTPQSHKDYNSKKRSASPPPPLGSCWFSFDDVRVHPIREQEIQKTFSGKSSAYMLFYRKSTFERPSEAMGNPSYQIPDSLIAEVLEQNELLRIEREEYDMKMNELNLQIHFRQWYQYNNGALHPIDYQSSFLQLVIDRRKNIEDLKIAIMELGGELIDSEFVIHRMKEIPSGFHLYDDISIDNDKQIKDLYVEDGTMLFVWDGVQVGGSEVQTGILYEPVLLNISTGTKQHAVIRGFPKNMSLKSLQRHLCDILNLDCDSTVIKRIVGEEERKIVTFTFDQYEKSLSEVKLKDGDELLIDVESQSSSSENVPMSSHQQPKVFLAIENRCKNTQNGAQLKCRIEAEKSQTIGDIKTLAINKCGLTDNAESYRLRVDDEHIGLRPPMYEQLTIDDYGLNKFLLIILEEGEAPKSNEMTLTIMTSSCDLDLPDFDITIDRNSTVDYCLQCSLNWAGLSDDNWHLRKTNWCGEAAELLDDMESKLETCLVQHGDRLLLEKGRIPPKGFIRPAIWLYPTPPRHHHGNGGGDQGSMVSWITQGLSSLWNGLEQPSSTSPTSEPILIGDVEISLKSTLDDLKIQIMTLNSLSDVTIPTTDFMRVRVFSDGRLGGILRGSNATLQKLKLKSCDKLAIQILPQEESLNINQVVLEVSKRIPNTKTYESATEVLWDTSQGATVQSLKQMIADACFIQQELISLAKHFPTKYEWMVIKEQAKKQAQQQKSKKKATKINLRQAPYSIQDGDTIGVKNLQFDPLKTDDFSTEADEIGRAELNRLAEEKRKQRKERKEQSEGGIEFNRPKRPEVGLTIKVENFRS</sequence>
<dbReference type="PROSITE" id="PS00972">
    <property type="entry name" value="USP_1"/>
    <property type="match status" value="1"/>
</dbReference>
<dbReference type="PROSITE" id="PS00973">
    <property type="entry name" value="USP_2"/>
    <property type="match status" value="1"/>
</dbReference>
<dbReference type="PANTHER" id="PTHR24006:SF842">
    <property type="entry name" value="UBIQUITIN CARBOXYL-TERMINAL HYDROLASE 40"/>
    <property type="match status" value="1"/>
</dbReference>
<protein>
    <recommendedName>
        <fullName evidence="3">USP domain-containing protein</fullName>
    </recommendedName>
</protein>
<dbReference type="InterPro" id="IPR001394">
    <property type="entry name" value="Peptidase_C19_UCH"/>
</dbReference>
<dbReference type="Proteomes" id="UP001186944">
    <property type="component" value="Unassembled WGS sequence"/>
</dbReference>
<name>A0AA89C483_PINIB</name>
<dbReference type="GO" id="GO:0005634">
    <property type="term" value="C:nucleus"/>
    <property type="evidence" value="ECO:0007669"/>
    <property type="project" value="TreeGrafter"/>
</dbReference>
<gene>
    <name evidence="4" type="ORF">FSP39_022933</name>
</gene>
<evidence type="ECO:0000313" key="4">
    <source>
        <dbReference type="EMBL" id="KAK3105338.1"/>
    </source>
</evidence>
<keyword evidence="1" id="KW-0175">Coiled coil</keyword>
<dbReference type="Gene3D" id="3.90.70.10">
    <property type="entry name" value="Cysteine proteinases"/>
    <property type="match status" value="2"/>
</dbReference>
<dbReference type="PANTHER" id="PTHR24006">
    <property type="entry name" value="UBIQUITIN CARBOXYL-TERMINAL HYDROLASE"/>
    <property type="match status" value="1"/>
</dbReference>
<feature type="compositionally biased region" description="Polar residues" evidence="2">
    <location>
        <begin position="420"/>
        <end position="430"/>
    </location>
</feature>
<dbReference type="GO" id="GO:0005829">
    <property type="term" value="C:cytosol"/>
    <property type="evidence" value="ECO:0007669"/>
    <property type="project" value="TreeGrafter"/>
</dbReference>
<evidence type="ECO:0000259" key="3">
    <source>
        <dbReference type="PROSITE" id="PS50235"/>
    </source>
</evidence>
<dbReference type="InterPro" id="IPR028889">
    <property type="entry name" value="USP"/>
</dbReference>
<feature type="compositionally biased region" description="Basic and acidic residues" evidence="2">
    <location>
        <begin position="1196"/>
        <end position="1212"/>
    </location>
</feature>
<feature type="region of interest" description="Disordered" evidence="2">
    <location>
        <begin position="1196"/>
        <end position="1237"/>
    </location>
</feature>
<dbReference type="SUPFAM" id="SSF54001">
    <property type="entry name" value="Cysteine proteinases"/>
    <property type="match status" value="1"/>
</dbReference>
<evidence type="ECO:0000256" key="1">
    <source>
        <dbReference type="SAM" id="Coils"/>
    </source>
</evidence>
<proteinExistence type="predicted"/>
<dbReference type="GO" id="GO:0016579">
    <property type="term" value="P:protein deubiquitination"/>
    <property type="evidence" value="ECO:0007669"/>
    <property type="project" value="InterPro"/>
</dbReference>
<organism evidence="4 5">
    <name type="scientific">Pinctada imbricata</name>
    <name type="common">Atlantic pearl-oyster</name>
    <name type="synonym">Pinctada martensii</name>
    <dbReference type="NCBI Taxonomy" id="66713"/>
    <lineage>
        <taxon>Eukaryota</taxon>
        <taxon>Metazoa</taxon>
        <taxon>Spiralia</taxon>
        <taxon>Lophotrochozoa</taxon>
        <taxon>Mollusca</taxon>
        <taxon>Bivalvia</taxon>
        <taxon>Autobranchia</taxon>
        <taxon>Pteriomorphia</taxon>
        <taxon>Pterioida</taxon>
        <taxon>Pterioidea</taxon>
        <taxon>Pteriidae</taxon>
        <taxon>Pinctada</taxon>
    </lineage>
</organism>
<dbReference type="InterPro" id="IPR057763">
    <property type="entry name" value="UBL_USP40"/>
</dbReference>
<dbReference type="FunFam" id="3.90.70.10:FF:000043">
    <property type="entry name" value="Ubiquitin carboxyl-terminal hydrolase 40"/>
    <property type="match status" value="1"/>
</dbReference>
<dbReference type="Pfam" id="PF25822">
    <property type="entry name" value="UBL_USP40"/>
    <property type="match status" value="1"/>
</dbReference>
<feature type="coiled-coil region" evidence="1">
    <location>
        <begin position="507"/>
        <end position="534"/>
    </location>
</feature>
<feature type="region of interest" description="Disordered" evidence="2">
    <location>
        <begin position="408"/>
        <end position="445"/>
    </location>
</feature>
<evidence type="ECO:0000256" key="2">
    <source>
        <dbReference type="SAM" id="MobiDB-lite"/>
    </source>
</evidence>
<dbReference type="GO" id="GO:0004843">
    <property type="term" value="F:cysteine-type deubiquitinase activity"/>
    <property type="evidence" value="ECO:0007669"/>
    <property type="project" value="InterPro"/>
</dbReference>
<evidence type="ECO:0000313" key="5">
    <source>
        <dbReference type="Proteomes" id="UP001186944"/>
    </source>
</evidence>
<reference evidence="4" key="1">
    <citation type="submission" date="2019-08" db="EMBL/GenBank/DDBJ databases">
        <title>The improved chromosome-level genome for the pearl oyster Pinctada fucata martensii using PacBio sequencing and Hi-C.</title>
        <authorList>
            <person name="Zheng Z."/>
        </authorList>
    </citation>
    <scope>NUCLEOTIDE SEQUENCE</scope>
    <source>
        <strain evidence="4">ZZ-2019</strain>
        <tissue evidence="4">Adductor muscle</tissue>
    </source>
</reference>